<evidence type="ECO:0000313" key="4">
    <source>
        <dbReference type="Proteomes" id="UP000646053"/>
    </source>
</evidence>
<accession>A0A8J7ZAS4</accession>
<dbReference type="Pfam" id="PF01551">
    <property type="entry name" value="Peptidase_M23"/>
    <property type="match status" value="1"/>
</dbReference>
<gene>
    <name evidence="3" type="ORF">GS601_14855</name>
</gene>
<proteinExistence type="predicted"/>
<dbReference type="AlphaFoldDB" id="A0A8J7ZAS4"/>
<dbReference type="RefSeq" id="WP_162424084.1">
    <property type="nucleotide sequence ID" value="NZ_WVIE01000017.1"/>
</dbReference>
<evidence type="ECO:0000259" key="2">
    <source>
        <dbReference type="Pfam" id="PF01551"/>
    </source>
</evidence>
<feature type="domain" description="M23ase beta-sheet core" evidence="2">
    <location>
        <begin position="217"/>
        <end position="279"/>
    </location>
</feature>
<feature type="transmembrane region" description="Helical" evidence="1">
    <location>
        <begin position="6"/>
        <end position="25"/>
    </location>
</feature>
<sequence length="308" mass="34402">MFFESGLLIVTHLILPAAFLIWLWQAKESSKLEWFTTLLVVSLFSVHIFLIGRWDVLSYYLRFVLVIIFLIAALKSFIKVKSLLLYPPRKFVSYLPLGVNSLVAVFFLTVMSSYIPQGYSFSGEPVQLAFPLKKGIYYIGQGGNSPTINYHNDNPAQQYALDIVKLNTLGMRANGLYPRSLSNYAIFGETLYSPCNGRIGSTVNDLPNLIPPERDRQNIAGNYILMQCEGADVLMAHLLRGSVTVRAGESVEAEQAIAKIGNSGNTSEPHLHIHARKANTGNSILDGEGMPMIFFRSFLVRNSIVFRD</sequence>
<feature type="transmembrane region" description="Helical" evidence="1">
    <location>
        <begin position="94"/>
        <end position="115"/>
    </location>
</feature>
<comment type="caution">
    <text evidence="3">The sequence shown here is derived from an EMBL/GenBank/DDBJ whole genome shotgun (WGS) entry which is preliminary data.</text>
</comment>
<keyword evidence="1" id="KW-1133">Transmembrane helix</keyword>
<keyword evidence="4" id="KW-1185">Reference proteome</keyword>
<keyword evidence="1" id="KW-0812">Transmembrane</keyword>
<feature type="transmembrane region" description="Helical" evidence="1">
    <location>
        <begin position="57"/>
        <end position="74"/>
    </location>
</feature>
<dbReference type="SUPFAM" id="SSF51261">
    <property type="entry name" value="Duplicated hybrid motif"/>
    <property type="match status" value="1"/>
</dbReference>
<protein>
    <submittedName>
        <fullName evidence="3">Peptidoglycan DD-metalloendopeptidase family protein</fullName>
    </submittedName>
</protein>
<dbReference type="EMBL" id="WVIE01000017">
    <property type="protein sequence ID" value="NDJ18555.1"/>
    <property type="molecule type" value="Genomic_DNA"/>
</dbReference>
<reference evidence="3" key="1">
    <citation type="submission" date="2019-12" db="EMBL/GenBank/DDBJ databases">
        <title>High-Quality draft genome sequences of three cyanobacteria isolated from the limestone walls of the Old Cathedral of Coimbra.</title>
        <authorList>
            <person name="Tiago I."/>
            <person name="Soares F."/>
            <person name="Portugal A."/>
        </authorList>
    </citation>
    <scope>NUCLEOTIDE SEQUENCE</scope>
    <source>
        <strain evidence="3">A</strain>
    </source>
</reference>
<evidence type="ECO:0000256" key="1">
    <source>
        <dbReference type="SAM" id="Phobius"/>
    </source>
</evidence>
<feature type="transmembrane region" description="Helical" evidence="1">
    <location>
        <begin position="32"/>
        <end position="51"/>
    </location>
</feature>
<name>A0A8J7ZAS4_9CYAN</name>
<organism evidence="3 4">
    <name type="scientific">Myxacorys almedinensis A</name>
    <dbReference type="NCBI Taxonomy" id="2690445"/>
    <lineage>
        <taxon>Bacteria</taxon>
        <taxon>Bacillati</taxon>
        <taxon>Cyanobacteriota</taxon>
        <taxon>Cyanophyceae</taxon>
        <taxon>Leptolyngbyales</taxon>
        <taxon>Leptolyngbyaceae</taxon>
        <taxon>Myxacorys</taxon>
        <taxon>Myxacorys almedinensis</taxon>
    </lineage>
</organism>
<dbReference type="Gene3D" id="2.70.70.10">
    <property type="entry name" value="Glucose Permease (Domain IIA)"/>
    <property type="match status" value="1"/>
</dbReference>
<evidence type="ECO:0000313" key="3">
    <source>
        <dbReference type="EMBL" id="NDJ18555.1"/>
    </source>
</evidence>
<dbReference type="Proteomes" id="UP000646053">
    <property type="component" value="Unassembled WGS sequence"/>
</dbReference>
<dbReference type="InterPro" id="IPR016047">
    <property type="entry name" value="M23ase_b-sheet_dom"/>
</dbReference>
<dbReference type="InterPro" id="IPR011055">
    <property type="entry name" value="Dup_hybrid_motif"/>
</dbReference>
<dbReference type="CDD" id="cd12797">
    <property type="entry name" value="M23_peptidase"/>
    <property type="match status" value="1"/>
</dbReference>
<keyword evidence="1" id="KW-0472">Membrane</keyword>